<protein>
    <submittedName>
        <fullName evidence="1">Uncharacterized protein</fullName>
    </submittedName>
</protein>
<proteinExistence type="predicted"/>
<dbReference type="AlphaFoldDB" id="A0AAI9IIU4"/>
<evidence type="ECO:0000313" key="2">
    <source>
        <dbReference type="Proteomes" id="UP000006772"/>
    </source>
</evidence>
<name>A0AAI9IIU4_9BURK</name>
<gene>
    <name evidence="1" type="ORF">HFRIS_001180</name>
</gene>
<organism evidence="1 2">
    <name type="scientific">Herbaspirillum frisingense GSF30</name>
    <dbReference type="NCBI Taxonomy" id="864073"/>
    <lineage>
        <taxon>Bacteria</taxon>
        <taxon>Pseudomonadati</taxon>
        <taxon>Pseudomonadota</taxon>
        <taxon>Betaproteobacteria</taxon>
        <taxon>Burkholderiales</taxon>
        <taxon>Oxalobacteraceae</taxon>
        <taxon>Herbaspirillum</taxon>
    </lineage>
</organism>
<sequence>MRFARPLAIQALDLFASLGGVMSQPPNIHDLLAKADAGDLQELKSIQAVTLPNGVHHSFTVEAESTDPDELAAFKAVDDQNIQKIAGIVQQYHHAHPQQPLSPEAAAYI</sequence>
<comment type="caution">
    <text evidence="1">The sequence shown here is derived from an EMBL/GenBank/DDBJ whole genome shotgun (WGS) entry which is preliminary data.</text>
</comment>
<dbReference type="EMBL" id="AEEC02000001">
    <property type="protein sequence ID" value="EOA06882.1"/>
    <property type="molecule type" value="Genomic_DNA"/>
</dbReference>
<reference evidence="1 2" key="1">
    <citation type="journal article" date="2013" name="Front. Microbiol.">
        <title>The genome of the endophytic bacterium H. frisingense GSF30(T) identifies diverse strategies in the Herbaspirillum genus to interact with plants.</title>
        <authorList>
            <person name="Straub D."/>
            <person name="Rothballer M."/>
            <person name="Hartmann A."/>
            <person name="Ludewig U."/>
        </authorList>
    </citation>
    <scope>NUCLEOTIDE SEQUENCE [LARGE SCALE GENOMIC DNA]</scope>
    <source>
        <strain evidence="1 2">GSF30</strain>
    </source>
</reference>
<dbReference type="Proteomes" id="UP000006772">
    <property type="component" value="Unassembled WGS sequence"/>
</dbReference>
<accession>A0AAI9IIU4</accession>
<evidence type="ECO:0000313" key="1">
    <source>
        <dbReference type="EMBL" id="EOA06882.1"/>
    </source>
</evidence>